<reference evidence="2" key="2">
    <citation type="submission" date="2021-09" db="EMBL/GenBank/DDBJ databases">
        <authorList>
            <person name="Jia N."/>
            <person name="Wang J."/>
            <person name="Shi W."/>
            <person name="Du L."/>
            <person name="Sun Y."/>
            <person name="Zhan W."/>
            <person name="Jiang J."/>
            <person name="Wang Q."/>
            <person name="Zhang B."/>
            <person name="Ji P."/>
            <person name="Sakyi L.B."/>
            <person name="Cui X."/>
            <person name="Yuan T."/>
            <person name="Jiang B."/>
            <person name="Yang W."/>
            <person name="Lam T.T.-Y."/>
            <person name="Chang Q."/>
            <person name="Ding S."/>
            <person name="Wang X."/>
            <person name="Zhu J."/>
            <person name="Ruan X."/>
            <person name="Zhao L."/>
            <person name="Wei J."/>
            <person name="Que T."/>
            <person name="Du C."/>
            <person name="Cheng J."/>
            <person name="Dai P."/>
            <person name="Han X."/>
            <person name="Huang E."/>
            <person name="Gao Y."/>
            <person name="Liu J."/>
            <person name="Shao H."/>
            <person name="Ye R."/>
            <person name="Li L."/>
            <person name="Wei W."/>
            <person name="Wang X."/>
            <person name="Wang C."/>
            <person name="Huo Q."/>
            <person name="Li W."/>
            <person name="Guo W."/>
            <person name="Chen H."/>
            <person name="Chen S."/>
            <person name="Zhou L."/>
            <person name="Zhou L."/>
            <person name="Ni X."/>
            <person name="Tian J."/>
            <person name="Zhou Y."/>
            <person name="Sheng Y."/>
            <person name="Liu T."/>
            <person name="Pan Y."/>
            <person name="Xia L."/>
            <person name="Li J."/>
            <person name="Zhao F."/>
            <person name="Cao W."/>
        </authorList>
    </citation>
    <scope>NUCLEOTIDE SEQUENCE</scope>
    <source>
        <strain evidence="2">Rmic-2018</strain>
        <tissue evidence="2">Larvae</tissue>
    </source>
</reference>
<reference evidence="2" key="1">
    <citation type="journal article" date="2020" name="Cell">
        <title>Large-Scale Comparative Analyses of Tick Genomes Elucidate Their Genetic Diversity and Vector Capacities.</title>
        <authorList>
            <consortium name="Tick Genome and Microbiome Consortium (TIGMIC)"/>
            <person name="Jia N."/>
            <person name="Wang J."/>
            <person name="Shi W."/>
            <person name="Du L."/>
            <person name="Sun Y."/>
            <person name="Zhan W."/>
            <person name="Jiang J.F."/>
            <person name="Wang Q."/>
            <person name="Zhang B."/>
            <person name="Ji P."/>
            <person name="Bell-Sakyi L."/>
            <person name="Cui X.M."/>
            <person name="Yuan T.T."/>
            <person name="Jiang B.G."/>
            <person name="Yang W.F."/>
            <person name="Lam T.T."/>
            <person name="Chang Q.C."/>
            <person name="Ding S.J."/>
            <person name="Wang X.J."/>
            <person name="Zhu J.G."/>
            <person name="Ruan X.D."/>
            <person name="Zhao L."/>
            <person name="Wei J.T."/>
            <person name="Ye R.Z."/>
            <person name="Que T.C."/>
            <person name="Du C.H."/>
            <person name="Zhou Y.H."/>
            <person name="Cheng J.X."/>
            <person name="Dai P.F."/>
            <person name="Guo W.B."/>
            <person name="Han X.H."/>
            <person name="Huang E.J."/>
            <person name="Li L.F."/>
            <person name="Wei W."/>
            <person name="Gao Y.C."/>
            <person name="Liu J.Z."/>
            <person name="Shao H.Z."/>
            <person name="Wang X."/>
            <person name="Wang C.C."/>
            <person name="Yang T.C."/>
            <person name="Huo Q.B."/>
            <person name="Li W."/>
            <person name="Chen H.Y."/>
            <person name="Chen S.E."/>
            <person name="Zhou L.G."/>
            <person name="Ni X.B."/>
            <person name="Tian J.H."/>
            <person name="Sheng Y."/>
            <person name="Liu T."/>
            <person name="Pan Y.S."/>
            <person name="Xia L.Y."/>
            <person name="Li J."/>
            <person name="Zhao F."/>
            <person name="Cao W.C."/>
        </authorList>
    </citation>
    <scope>NUCLEOTIDE SEQUENCE</scope>
    <source>
        <strain evidence="2">Rmic-2018</strain>
    </source>
</reference>
<dbReference type="AlphaFoldDB" id="A0A9J6DBM9"/>
<feature type="compositionally biased region" description="Basic and acidic residues" evidence="1">
    <location>
        <begin position="41"/>
        <end position="51"/>
    </location>
</feature>
<feature type="region of interest" description="Disordered" evidence="1">
    <location>
        <begin position="1"/>
        <end position="20"/>
    </location>
</feature>
<dbReference type="EMBL" id="JABSTU010000010">
    <property type="protein sequence ID" value="KAH8019369.1"/>
    <property type="molecule type" value="Genomic_DNA"/>
</dbReference>
<dbReference type="Proteomes" id="UP000821866">
    <property type="component" value="Chromosome 8"/>
</dbReference>
<sequence>MRPPQPGFDPANSGSAVECPGHYITVAGKEQTLKHPGSPPKLEKEARRAEDQGIANLEQAGGSRRDGGRCGMLDKNEYTGQVSVNNQPMKRAKEEPSTSLPTSNDGSFDLLSGEARSLVFLGVSWPLGAKPGPLESVSLSFKELDDAVIKQGDGSLKAKANRLLVPLKAKLRVLKMKPKQESHHTSQANSTSVSARIFLQSRERARRKVQAIARNATAGIQAIRGEGSKTLQ</sequence>
<evidence type="ECO:0000256" key="1">
    <source>
        <dbReference type="SAM" id="MobiDB-lite"/>
    </source>
</evidence>
<feature type="compositionally biased region" description="Basic and acidic residues" evidence="1">
    <location>
        <begin position="63"/>
        <end position="77"/>
    </location>
</feature>
<evidence type="ECO:0000313" key="3">
    <source>
        <dbReference type="Proteomes" id="UP000821866"/>
    </source>
</evidence>
<feature type="compositionally biased region" description="Polar residues" evidence="1">
    <location>
        <begin position="78"/>
        <end position="88"/>
    </location>
</feature>
<evidence type="ECO:0000313" key="2">
    <source>
        <dbReference type="EMBL" id="KAH8019369.1"/>
    </source>
</evidence>
<accession>A0A9J6DBM9</accession>
<feature type="region of interest" description="Disordered" evidence="1">
    <location>
        <begin position="27"/>
        <end position="105"/>
    </location>
</feature>
<gene>
    <name evidence="2" type="ORF">HPB51_019326</name>
</gene>
<keyword evidence="3" id="KW-1185">Reference proteome</keyword>
<organism evidence="2 3">
    <name type="scientific">Rhipicephalus microplus</name>
    <name type="common">Cattle tick</name>
    <name type="synonym">Boophilus microplus</name>
    <dbReference type="NCBI Taxonomy" id="6941"/>
    <lineage>
        <taxon>Eukaryota</taxon>
        <taxon>Metazoa</taxon>
        <taxon>Ecdysozoa</taxon>
        <taxon>Arthropoda</taxon>
        <taxon>Chelicerata</taxon>
        <taxon>Arachnida</taxon>
        <taxon>Acari</taxon>
        <taxon>Parasitiformes</taxon>
        <taxon>Ixodida</taxon>
        <taxon>Ixodoidea</taxon>
        <taxon>Ixodidae</taxon>
        <taxon>Rhipicephalinae</taxon>
        <taxon>Rhipicephalus</taxon>
        <taxon>Boophilus</taxon>
    </lineage>
</organism>
<protein>
    <submittedName>
        <fullName evidence="2">Uncharacterized protein</fullName>
    </submittedName>
</protein>
<proteinExistence type="predicted"/>
<name>A0A9J6DBM9_RHIMP</name>
<comment type="caution">
    <text evidence="2">The sequence shown here is derived from an EMBL/GenBank/DDBJ whole genome shotgun (WGS) entry which is preliminary data.</text>
</comment>